<gene>
    <name evidence="1" type="ORF">Hfx1149_16355</name>
</gene>
<accession>A0A643JXZ1</accession>
<evidence type="ECO:0000313" key="1">
    <source>
        <dbReference type="EMBL" id="KAB1185094.1"/>
    </source>
</evidence>
<reference evidence="1" key="1">
    <citation type="submission" date="2019-09" db="EMBL/GenBank/DDBJ databases">
        <title>Genomic analysis of Haloferax sp. CBA1149.</title>
        <authorList>
            <person name="Roh S.W."/>
        </authorList>
    </citation>
    <scope>NUCLEOTIDE SEQUENCE</scope>
    <source>
        <strain evidence="1">CBA1149</strain>
    </source>
</reference>
<proteinExistence type="predicted"/>
<name>A0A643JXZ1_9EURY</name>
<comment type="caution">
    <text evidence="1">The sequence shown here is derived from an EMBL/GenBank/DDBJ whole genome shotgun (WGS) entry which is preliminary data.</text>
</comment>
<organism evidence="1">
    <name type="scientific">Haloferax sp. CBA1149</name>
    <dbReference type="NCBI Taxonomy" id="2650753"/>
    <lineage>
        <taxon>Archaea</taxon>
        <taxon>Methanobacteriati</taxon>
        <taxon>Methanobacteriota</taxon>
        <taxon>Stenosarchaea group</taxon>
        <taxon>Halobacteria</taxon>
        <taxon>Halobacteriales</taxon>
        <taxon>Haloferacaceae</taxon>
        <taxon>Haloferax</taxon>
    </lineage>
</organism>
<dbReference type="EMBL" id="VZUS01000005">
    <property type="protein sequence ID" value="KAB1185094.1"/>
    <property type="molecule type" value="Genomic_DNA"/>
</dbReference>
<protein>
    <submittedName>
        <fullName evidence="1">Uncharacterized protein</fullName>
    </submittedName>
</protein>
<sequence>MQTTTGHLNGMEVTTLPPDATVVTASDGRIADVEAIQSVVRQATERDGEIVTVEISGREADRAIDQLEKLPYYDSNSSNYRSGWYIEYQNQVVVVEYAVQD</sequence>
<dbReference type="AlphaFoldDB" id="A0A643JXZ1"/>